<proteinExistence type="predicted"/>
<dbReference type="RefSeq" id="XP_024576304.1">
    <property type="nucleotide sequence ID" value="XM_024725537.1"/>
</dbReference>
<sequence>MAALRSTSANALLNLSPVAIKICDFGFARLSSSIWCKRNTSPIGDIESYEFRSRFLDHITLLRLASGRLLCMQKCSIPSA</sequence>
<dbReference type="AlphaFoldDB" id="A0A0P1AH02"/>
<organism evidence="1 2">
    <name type="scientific">Plasmopara halstedii</name>
    <name type="common">Downy mildew of sunflower</name>
    <dbReference type="NCBI Taxonomy" id="4781"/>
    <lineage>
        <taxon>Eukaryota</taxon>
        <taxon>Sar</taxon>
        <taxon>Stramenopiles</taxon>
        <taxon>Oomycota</taxon>
        <taxon>Peronosporomycetes</taxon>
        <taxon>Peronosporales</taxon>
        <taxon>Peronosporaceae</taxon>
        <taxon>Plasmopara</taxon>
    </lineage>
</organism>
<evidence type="ECO:0000313" key="1">
    <source>
        <dbReference type="EMBL" id="CEG39935.1"/>
    </source>
</evidence>
<keyword evidence="2" id="KW-1185">Reference proteome</keyword>
<dbReference type="GeneID" id="36405216"/>
<evidence type="ECO:0000313" key="2">
    <source>
        <dbReference type="Proteomes" id="UP000054928"/>
    </source>
</evidence>
<protein>
    <submittedName>
        <fullName evidence="1">Uncharacterized protein</fullName>
    </submittedName>
</protein>
<accession>A0A0P1AH02</accession>
<name>A0A0P1AH02_PLAHL</name>
<reference evidence="2" key="1">
    <citation type="submission" date="2014-09" db="EMBL/GenBank/DDBJ databases">
        <authorList>
            <person name="Sharma Rahul"/>
            <person name="Thines Marco"/>
        </authorList>
    </citation>
    <scope>NUCLEOTIDE SEQUENCE [LARGE SCALE GENOMIC DNA]</scope>
</reference>
<dbReference type="EMBL" id="CCYD01000442">
    <property type="protein sequence ID" value="CEG39935.1"/>
    <property type="molecule type" value="Genomic_DNA"/>
</dbReference>
<dbReference type="Proteomes" id="UP000054928">
    <property type="component" value="Unassembled WGS sequence"/>
</dbReference>